<keyword evidence="6" id="KW-0028">Amino-acid biosynthesis</keyword>
<name>A0A0P9Y8Q8_9PSED</name>
<dbReference type="Pfam" id="PF07687">
    <property type="entry name" value="M20_dimer"/>
    <property type="match status" value="1"/>
</dbReference>
<dbReference type="Proteomes" id="UP000050562">
    <property type="component" value="Unassembled WGS sequence"/>
</dbReference>
<evidence type="ECO:0000313" key="12">
    <source>
        <dbReference type="EMBL" id="KPY38939.1"/>
    </source>
</evidence>
<dbReference type="InterPro" id="IPR010169">
    <property type="entry name" value="AcOrn-deacetyl"/>
</dbReference>
<dbReference type="PATRIC" id="fig|251707.3.peg.1633"/>
<dbReference type="EMBL" id="LJRC01000077">
    <property type="protein sequence ID" value="KPY38939.1"/>
    <property type="molecule type" value="Genomic_DNA"/>
</dbReference>
<dbReference type="GO" id="GO:0006526">
    <property type="term" value="P:L-arginine biosynthetic process"/>
    <property type="evidence" value="ECO:0007669"/>
    <property type="project" value="UniProtKB-KW"/>
</dbReference>
<sequence length="418" mass="45249">MAAEGGSVQDMARNGLFLGRYDPMMGRVSTRIQEAPMPLPSMKDQFAALIAAPSVSCTQPSLDQSNRPVIDLLAGWLGDLGFACDIQQVSPGKFNLLATFGTGPGGLVLAGHSDTVPFDEALWKTDPLKLTEVDGRWVGLGSCDMKGFFALVIEAVRGLLDQPFKQPLLILATCDEESSMAGARALADAGRPLGRAAVIGEPTGLKPIRMHKGVMMERIDILGRSGHSSDPSLGHSALEAMHDAISELKGLRKQWQLEYRNPQFTVPQPTLNLGCIHGGDNPNRICGQCSLEFDLRPLPGMDPDVLRSAIRQKLQPLAEMHQVKIDYAPLFPECAPFEQVADAELVRVAERLTGHTAAAVAFGTEAPYLQRLGCETLVLGPGDIACAHQPGEYLEMSRLEPTVLLLRQLIEHYCLTPQ</sequence>
<dbReference type="FunFam" id="3.30.70.360:FF:000003">
    <property type="entry name" value="Acetylornithine deacetylase"/>
    <property type="match status" value="1"/>
</dbReference>
<dbReference type="Gene3D" id="3.30.70.360">
    <property type="match status" value="1"/>
</dbReference>
<dbReference type="InterPro" id="IPR036264">
    <property type="entry name" value="Bact_exopeptidase_dim_dom"/>
</dbReference>
<evidence type="ECO:0000256" key="7">
    <source>
        <dbReference type="ARBA" id="ARBA00022723"/>
    </source>
</evidence>
<dbReference type="NCBIfam" id="NF003474">
    <property type="entry name" value="PRK05111.1"/>
    <property type="match status" value="1"/>
</dbReference>
<dbReference type="SUPFAM" id="SSF55031">
    <property type="entry name" value="Bacterial exopeptidase dimerisation domain"/>
    <property type="match status" value="1"/>
</dbReference>
<feature type="domain" description="Peptidase M20 dimerisation" evidence="11">
    <location>
        <begin position="210"/>
        <end position="317"/>
    </location>
</feature>
<evidence type="ECO:0000256" key="6">
    <source>
        <dbReference type="ARBA" id="ARBA00022605"/>
    </source>
</evidence>
<evidence type="ECO:0000256" key="5">
    <source>
        <dbReference type="ARBA" id="ARBA00022571"/>
    </source>
</evidence>
<dbReference type="InterPro" id="IPR002933">
    <property type="entry name" value="Peptidase_M20"/>
</dbReference>
<organism evidence="12 13">
    <name type="scientific">Pseudomonas syringae pv. primulae</name>
    <dbReference type="NCBI Taxonomy" id="251707"/>
    <lineage>
        <taxon>Bacteria</taxon>
        <taxon>Pseudomonadati</taxon>
        <taxon>Pseudomonadota</taxon>
        <taxon>Gammaproteobacteria</taxon>
        <taxon>Pseudomonadales</taxon>
        <taxon>Pseudomonadaceae</taxon>
        <taxon>Pseudomonas</taxon>
    </lineage>
</organism>
<keyword evidence="4" id="KW-0963">Cytoplasm</keyword>
<comment type="similarity">
    <text evidence="3">Belongs to the peptidase M20A family. ArgE subfamily.</text>
</comment>
<dbReference type="InterPro" id="IPR050072">
    <property type="entry name" value="Peptidase_M20A"/>
</dbReference>
<keyword evidence="5" id="KW-0055">Arginine biosynthesis</keyword>
<keyword evidence="9" id="KW-0862">Zinc</keyword>
<dbReference type="GO" id="GO:0046872">
    <property type="term" value="F:metal ion binding"/>
    <property type="evidence" value="ECO:0007669"/>
    <property type="project" value="UniProtKB-KW"/>
</dbReference>
<evidence type="ECO:0000256" key="8">
    <source>
        <dbReference type="ARBA" id="ARBA00022801"/>
    </source>
</evidence>
<evidence type="ECO:0000256" key="2">
    <source>
        <dbReference type="ARBA" id="ARBA00004496"/>
    </source>
</evidence>
<gene>
    <name evidence="12" type="ORF">ALO52_100135</name>
</gene>
<dbReference type="GO" id="GO:0005737">
    <property type="term" value="C:cytoplasm"/>
    <property type="evidence" value="ECO:0007669"/>
    <property type="project" value="UniProtKB-SubCell"/>
</dbReference>
<dbReference type="PROSITE" id="PS00759">
    <property type="entry name" value="ARGE_DAPE_CPG2_2"/>
    <property type="match status" value="1"/>
</dbReference>
<reference evidence="12 13" key="1">
    <citation type="submission" date="2015-09" db="EMBL/GenBank/DDBJ databases">
        <title>Genome announcement of multiple Pseudomonas syringae strains.</title>
        <authorList>
            <person name="Thakur S."/>
            <person name="Wang P.W."/>
            <person name="Gong Y."/>
            <person name="Weir B.S."/>
            <person name="Guttman D.S."/>
        </authorList>
    </citation>
    <scope>NUCLEOTIDE SEQUENCE [LARGE SCALE GENOMIC DNA]</scope>
    <source>
        <strain evidence="12 13">ICMP3956</strain>
    </source>
</reference>
<dbReference type="PANTHER" id="PTHR43808">
    <property type="entry name" value="ACETYLORNITHINE DEACETYLASE"/>
    <property type="match status" value="1"/>
</dbReference>
<dbReference type="Gene3D" id="3.40.630.10">
    <property type="entry name" value="Zn peptidases"/>
    <property type="match status" value="1"/>
</dbReference>
<evidence type="ECO:0000256" key="10">
    <source>
        <dbReference type="ARBA" id="ARBA00023285"/>
    </source>
</evidence>
<comment type="subcellular location">
    <subcellularLocation>
        <location evidence="2">Cytoplasm</location>
    </subcellularLocation>
</comment>
<dbReference type="CDD" id="cd03894">
    <property type="entry name" value="M20_ArgE"/>
    <property type="match status" value="1"/>
</dbReference>
<evidence type="ECO:0000313" key="13">
    <source>
        <dbReference type="Proteomes" id="UP000050562"/>
    </source>
</evidence>
<evidence type="ECO:0000256" key="1">
    <source>
        <dbReference type="ARBA" id="ARBA00001947"/>
    </source>
</evidence>
<accession>A0A0P9Y8Q8</accession>
<comment type="caution">
    <text evidence="12">The sequence shown here is derived from an EMBL/GenBank/DDBJ whole genome shotgun (WGS) entry which is preliminary data.</text>
</comment>
<protein>
    <submittedName>
        <fullName evidence="12">Acetylornithine deacetylase</fullName>
    </submittedName>
</protein>
<dbReference type="GO" id="GO:0008777">
    <property type="term" value="F:acetylornithine deacetylase activity"/>
    <property type="evidence" value="ECO:0007669"/>
    <property type="project" value="TreeGrafter"/>
</dbReference>
<dbReference type="Pfam" id="PF01546">
    <property type="entry name" value="Peptidase_M20"/>
    <property type="match status" value="1"/>
</dbReference>
<dbReference type="NCBIfam" id="TIGR01892">
    <property type="entry name" value="AcOrn-deacetyl"/>
    <property type="match status" value="1"/>
</dbReference>
<dbReference type="InterPro" id="IPR001261">
    <property type="entry name" value="ArgE/DapE_CS"/>
</dbReference>
<dbReference type="SUPFAM" id="SSF53187">
    <property type="entry name" value="Zn-dependent exopeptidases"/>
    <property type="match status" value="1"/>
</dbReference>
<evidence type="ECO:0000256" key="3">
    <source>
        <dbReference type="ARBA" id="ARBA00005691"/>
    </source>
</evidence>
<evidence type="ECO:0000259" key="11">
    <source>
        <dbReference type="Pfam" id="PF07687"/>
    </source>
</evidence>
<dbReference type="HAMAP" id="MF_01108">
    <property type="entry name" value="ArgE"/>
    <property type="match status" value="1"/>
</dbReference>
<evidence type="ECO:0000256" key="4">
    <source>
        <dbReference type="ARBA" id="ARBA00022490"/>
    </source>
</evidence>
<dbReference type="PANTHER" id="PTHR43808:SF1">
    <property type="entry name" value="ACETYLORNITHINE DEACETYLASE"/>
    <property type="match status" value="1"/>
</dbReference>
<comment type="cofactor">
    <cofactor evidence="1">
        <name>Zn(2+)</name>
        <dbReference type="ChEBI" id="CHEBI:29105"/>
    </cofactor>
</comment>
<keyword evidence="8" id="KW-0378">Hydrolase</keyword>
<dbReference type="AlphaFoldDB" id="A0A0P9Y8Q8"/>
<proteinExistence type="inferred from homology"/>
<evidence type="ECO:0000256" key="9">
    <source>
        <dbReference type="ARBA" id="ARBA00022833"/>
    </source>
</evidence>
<keyword evidence="10" id="KW-0170">Cobalt</keyword>
<dbReference type="InterPro" id="IPR011650">
    <property type="entry name" value="Peptidase_M20_dimer"/>
</dbReference>
<keyword evidence="7" id="KW-0479">Metal-binding</keyword>